<dbReference type="EMBL" id="LKAM01000007">
    <property type="protein sequence ID" value="KUM47403.1"/>
    <property type="molecule type" value="Genomic_DNA"/>
</dbReference>
<protein>
    <submittedName>
        <fullName evidence="2">Uncharacterized protein</fullName>
    </submittedName>
</protein>
<evidence type="ECO:0000313" key="2">
    <source>
        <dbReference type="EMBL" id="KUM47403.1"/>
    </source>
</evidence>
<proteinExistence type="predicted"/>
<accession>A0A124GN15</accession>
<sequence>MSHEQVGYKGLVGLFVQTGLGGARGFRAGSYDISPHHSRLGPNHRTLEPTYLKHQYASRSEPRRGIERGKRSSFIPREWRGN</sequence>
<feature type="region of interest" description="Disordered" evidence="1">
    <location>
        <begin position="34"/>
        <end position="82"/>
    </location>
</feature>
<organism evidence="2">
    <name type="scientific">Picea glauca</name>
    <name type="common">White spruce</name>
    <name type="synonym">Pinus glauca</name>
    <dbReference type="NCBI Taxonomy" id="3330"/>
    <lineage>
        <taxon>Eukaryota</taxon>
        <taxon>Viridiplantae</taxon>
        <taxon>Streptophyta</taxon>
        <taxon>Embryophyta</taxon>
        <taxon>Tracheophyta</taxon>
        <taxon>Spermatophyta</taxon>
        <taxon>Pinopsida</taxon>
        <taxon>Pinidae</taxon>
        <taxon>Conifers I</taxon>
        <taxon>Pinales</taxon>
        <taxon>Pinaceae</taxon>
        <taxon>Picea</taxon>
    </lineage>
</organism>
<gene>
    <name evidence="2" type="ORF">ABT39_MTgene5588</name>
</gene>
<dbReference type="AlphaFoldDB" id="A0A124GN15"/>
<feature type="compositionally biased region" description="Basic and acidic residues" evidence="1">
    <location>
        <begin position="60"/>
        <end position="70"/>
    </location>
</feature>
<comment type="caution">
    <text evidence="2">The sequence shown here is derived from an EMBL/GenBank/DDBJ whole genome shotgun (WGS) entry which is preliminary data.</text>
</comment>
<geneLocation type="mitochondrion" evidence="2"/>
<reference evidence="2" key="1">
    <citation type="journal article" date="2015" name="Genome Biol. Evol.">
        <title>Organellar Genomes of White Spruce (Picea glauca): Assembly and Annotation.</title>
        <authorList>
            <person name="Jackman S.D."/>
            <person name="Warren R.L."/>
            <person name="Gibb E.A."/>
            <person name="Vandervalk B.P."/>
            <person name="Mohamadi H."/>
            <person name="Chu J."/>
            <person name="Raymond A."/>
            <person name="Pleasance S."/>
            <person name="Coope R."/>
            <person name="Wildung M.R."/>
            <person name="Ritland C.E."/>
            <person name="Bousquet J."/>
            <person name="Jones S.J."/>
            <person name="Bohlmann J."/>
            <person name="Birol I."/>
        </authorList>
    </citation>
    <scope>NUCLEOTIDE SEQUENCE [LARGE SCALE GENOMIC DNA]</scope>
    <source>
        <tissue evidence="2">Flushing bud</tissue>
    </source>
</reference>
<evidence type="ECO:0000256" key="1">
    <source>
        <dbReference type="SAM" id="MobiDB-lite"/>
    </source>
</evidence>
<name>A0A124GN15_PICGL</name>
<keyword evidence="2" id="KW-0496">Mitochondrion</keyword>